<dbReference type="Gene3D" id="3.40.1010.10">
    <property type="entry name" value="Cobalt-precorrin-4 Transmethylase, Domain 1"/>
    <property type="match status" value="1"/>
</dbReference>
<evidence type="ECO:0000313" key="10">
    <source>
        <dbReference type="Proteomes" id="UP000006365"/>
    </source>
</evidence>
<dbReference type="PANTHER" id="PTHR43467:SF2">
    <property type="entry name" value="COBALT-PRECORRIN-2 C(20)-METHYLTRANSFERASE"/>
    <property type="match status" value="1"/>
</dbReference>
<keyword evidence="4" id="KW-0489">Methyltransferase</keyword>
<dbReference type="CDD" id="cd11645">
    <property type="entry name" value="Precorrin_2_C20_MT"/>
    <property type="match status" value="1"/>
</dbReference>
<dbReference type="SUPFAM" id="SSF53790">
    <property type="entry name" value="Tetrapyrrole methylase"/>
    <property type="match status" value="1"/>
</dbReference>
<dbReference type="UniPathway" id="UPA00148"/>
<dbReference type="InterPro" id="IPR006364">
    <property type="entry name" value="CobI/CbiL/CobIJ_dom"/>
</dbReference>
<organism evidence="9 10">
    <name type="scientific">Desulfobulbus propionicus (strain ATCC 33891 / DSM 2032 / VKM B-1956 / 1pr3)</name>
    <dbReference type="NCBI Taxonomy" id="577650"/>
    <lineage>
        <taxon>Bacteria</taxon>
        <taxon>Pseudomonadati</taxon>
        <taxon>Thermodesulfobacteriota</taxon>
        <taxon>Desulfobulbia</taxon>
        <taxon>Desulfobulbales</taxon>
        <taxon>Desulfobulbaceae</taxon>
        <taxon>Desulfobulbus</taxon>
    </lineage>
</organism>
<dbReference type="AlphaFoldDB" id="A0A7U3YPH5"/>
<keyword evidence="5" id="KW-0808">Transferase</keyword>
<feature type="domain" description="Tetrapyrrole methylase" evidence="8">
    <location>
        <begin position="12"/>
        <end position="228"/>
    </location>
</feature>
<dbReference type="GO" id="GO:0032259">
    <property type="term" value="P:methylation"/>
    <property type="evidence" value="ECO:0007669"/>
    <property type="project" value="UniProtKB-KW"/>
</dbReference>
<dbReference type="EMBL" id="CP002364">
    <property type="protein sequence ID" value="ADW19154.1"/>
    <property type="molecule type" value="Genomic_DNA"/>
</dbReference>
<dbReference type="InterPro" id="IPR014777">
    <property type="entry name" value="4pyrrole_Mease_sub1"/>
</dbReference>
<evidence type="ECO:0000256" key="7">
    <source>
        <dbReference type="PIRNR" id="PIRNR036427"/>
    </source>
</evidence>
<proteinExistence type="inferred from homology"/>
<evidence type="ECO:0000256" key="3">
    <source>
        <dbReference type="ARBA" id="ARBA00022573"/>
    </source>
</evidence>
<evidence type="ECO:0000256" key="4">
    <source>
        <dbReference type="ARBA" id="ARBA00022603"/>
    </source>
</evidence>
<dbReference type="GO" id="GO:0009236">
    <property type="term" value="P:cobalamin biosynthetic process"/>
    <property type="evidence" value="ECO:0007669"/>
    <property type="project" value="UniProtKB-UniRule"/>
</dbReference>
<dbReference type="InterPro" id="IPR014776">
    <property type="entry name" value="4pyrrole_Mease_sub2"/>
</dbReference>
<keyword evidence="10" id="KW-1185">Reference proteome</keyword>
<dbReference type="InterPro" id="IPR035996">
    <property type="entry name" value="4pyrrol_Methylase_sf"/>
</dbReference>
<evidence type="ECO:0000256" key="6">
    <source>
        <dbReference type="ARBA" id="ARBA00022691"/>
    </source>
</evidence>
<dbReference type="Proteomes" id="UP000006365">
    <property type="component" value="Chromosome"/>
</dbReference>
<dbReference type="Gene3D" id="3.30.950.10">
    <property type="entry name" value="Methyltransferase, Cobalt-precorrin-4 Transmethylase, Domain 2"/>
    <property type="match status" value="1"/>
</dbReference>
<dbReference type="InterPro" id="IPR012382">
    <property type="entry name" value="CobI/CbiL"/>
</dbReference>
<comment type="pathway">
    <text evidence="1">Cofactor biosynthesis; adenosylcobalamin biosynthesis.</text>
</comment>
<evidence type="ECO:0000256" key="5">
    <source>
        <dbReference type="ARBA" id="ARBA00022679"/>
    </source>
</evidence>
<evidence type="ECO:0000256" key="2">
    <source>
        <dbReference type="ARBA" id="ARBA00005879"/>
    </source>
</evidence>
<dbReference type="PIRSF" id="PIRSF036427">
    <property type="entry name" value="Precrrn-2_mtase"/>
    <property type="match status" value="1"/>
</dbReference>
<evidence type="ECO:0000313" key="9">
    <source>
        <dbReference type="EMBL" id="ADW19154.1"/>
    </source>
</evidence>
<dbReference type="PANTHER" id="PTHR43467">
    <property type="entry name" value="COBALT-PRECORRIN-2 C(20)-METHYLTRANSFERASE"/>
    <property type="match status" value="1"/>
</dbReference>
<comment type="similarity">
    <text evidence="2 7">Belongs to the precorrin methyltransferase family.</text>
</comment>
<keyword evidence="6" id="KW-0949">S-adenosyl-L-methionine</keyword>
<name>A0A7U3YPH5_DESPD</name>
<dbReference type="KEGG" id="dpr:Despr_3021"/>
<reference evidence="9 10" key="1">
    <citation type="journal article" date="2011" name="Stand. Genomic Sci.">
        <title>Complete genome sequence of Desulfobulbus propionicus type strain (1pr3).</title>
        <authorList>
            <person name="Pagani I."/>
            <person name="Lapidus A."/>
            <person name="Nolan M."/>
            <person name="Lucas S."/>
            <person name="Hammon N."/>
            <person name="Deshpande S."/>
            <person name="Cheng J.F."/>
            <person name="Chertkov O."/>
            <person name="Davenport K."/>
            <person name="Tapia R."/>
            <person name="Han C."/>
            <person name="Goodwin L."/>
            <person name="Pitluck S."/>
            <person name="Liolios K."/>
            <person name="Mavromatis K."/>
            <person name="Ivanova N."/>
            <person name="Mikhailova N."/>
            <person name="Pati A."/>
            <person name="Chen A."/>
            <person name="Palaniappan K."/>
            <person name="Land M."/>
            <person name="Hauser L."/>
            <person name="Chang Y.J."/>
            <person name="Jeffries C.D."/>
            <person name="Detter J.C."/>
            <person name="Brambilla E."/>
            <person name="Kannan K.P."/>
            <person name="Djao O.D."/>
            <person name="Rohde M."/>
            <person name="Pukall R."/>
            <person name="Spring S."/>
            <person name="Goker M."/>
            <person name="Sikorski J."/>
            <person name="Woyke T."/>
            <person name="Bristow J."/>
            <person name="Eisen J.A."/>
            <person name="Markowitz V."/>
            <person name="Hugenholtz P."/>
            <person name="Kyrpides N.C."/>
            <person name="Klenk H.P."/>
        </authorList>
    </citation>
    <scope>NUCLEOTIDE SEQUENCE [LARGE SCALE GENOMIC DNA]</scope>
    <source>
        <strain evidence="10">ATCC 33891 / DSM 2032 / 1pr3</strain>
    </source>
</reference>
<evidence type="ECO:0000256" key="1">
    <source>
        <dbReference type="ARBA" id="ARBA00004953"/>
    </source>
</evidence>
<dbReference type="Pfam" id="PF00590">
    <property type="entry name" value="TP_methylase"/>
    <property type="match status" value="1"/>
</dbReference>
<protein>
    <submittedName>
        <fullName evidence="9">Precorrin-2 C20-methyltransferase</fullName>
    </submittedName>
</protein>
<dbReference type="InterPro" id="IPR000878">
    <property type="entry name" value="4pyrrol_Mease"/>
</dbReference>
<dbReference type="GO" id="GO:0030788">
    <property type="term" value="F:precorrin-2 C20-methyltransferase activity"/>
    <property type="evidence" value="ECO:0007669"/>
    <property type="project" value="InterPro"/>
</dbReference>
<dbReference type="RefSeq" id="WP_015725679.1">
    <property type="nucleotide sequence ID" value="NC_014972.1"/>
</dbReference>
<sequence length="262" mass="28616">MKSDNSSAQTGHLYLVGVGPGDPELMTYKAVRILSDAKVWAVPTAREKGLSSAQQIAEQMVPDTGRTILSLCFPMKKVFLGQDTDAQLLSAWRQSADEVIRHLDRGSDVAFPTLGDATLYSTAFYLLAMIQEQRPQIPVTVVPGITAMAACAASQASPLALGDDVLAVVPAAFEDDRLRSILTTLDAVVLMKVHKRLDVLIDLLEELGLVDCAVLIERSGMPEERVYTDIRQARGCTLHYFSTMVIRKKKVQVSNERNALTA</sequence>
<gene>
    <name evidence="9" type="ordered locus">Despr_3021</name>
</gene>
<keyword evidence="3" id="KW-0169">Cobalamin biosynthesis</keyword>
<evidence type="ECO:0000259" key="8">
    <source>
        <dbReference type="Pfam" id="PF00590"/>
    </source>
</evidence>
<accession>A0A7U3YPH5</accession>
<dbReference type="NCBIfam" id="TIGR01467">
    <property type="entry name" value="cobI_cbiL"/>
    <property type="match status" value="1"/>
</dbReference>